<evidence type="ECO:0000256" key="1">
    <source>
        <dbReference type="SAM" id="Phobius"/>
    </source>
</evidence>
<keyword evidence="3" id="KW-1185">Reference proteome</keyword>
<dbReference type="EMBL" id="BKZQ01000003">
    <property type="protein sequence ID" value="GER69016.1"/>
    <property type="molecule type" value="Genomic_DNA"/>
</dbReference>
<sequence length="62" mass="6617">MKFFSFSGLCIFGGHGQVGTGKGQMIFLETKEQRESRTKISLYSGLAAIICFAATGVLLAVV</sequence>
<keyword evidence="1" id="KW-1133">Transmembrane helix</keyword>
<feature type="transmembrane region" description="Helical" evidence="1">
    <location>
        <begin position="40"/>
        <end position="61"/>
    </location>
</feature>
<accession>A0A5J4J246</accession>
<keyword evidence="1" id="KW-0472">Membrane</keyword>
<comment type="caution">
    <text evidence="2">The sequence shown here is derived from an EMBL/GenBank/DDBJ whole genome shotgun (WGS) entry which is preliminary data.</text>
</comment>
<name>A0A5J4J246_9BACI</name>
<protein>
    <submittedName>
        <fullName evidence="2">Uncharacterized protein</fullName>
    </submittedName>
</protein>
<dbReference type="Proteomes" id="UP000391919">
    <property type="component" value="Unassembled WGS sequence"/>
</dbReference>
<evidence type="ECO:0000313" key="2">
    <source>
        <dbReference type="EMBL" id="GER69016.1"/>
    </source>
</evidence>
<gene>
    <name evidence="2" type="ORF">BpJC7_03190</name>
</gene>
<dbReference type="AlphaFoldDB" id="A0A5J4J246"/>
<reference evidence="2 3" key="1">
    <citation type="submission" date="2019-09" db="EMBL/GenBank/DDBJ databases">
        <title>Draft genome sequence of Bacillus sp. JC-7.</title>
        <authorList>
            <person name="Tanaka N."/>
            <person name="Shiwa Y."/>
            <person name="Fujita N."/>
            <person name="Tanasupawat S."/>
        </authorList>
    </citation>
    <scope>NUCLEOTIDE SEQUENCE [LARGE SCALE GENOMIC DNA]</scope>
    <source>
        <strain evidence="2 3">JC-7</strain>
    </source>
</reference>
<evidence type="ECO:0000313" key="3">
    <source>
        <dbReference type="Proteomes" id="UP000391919"/>
    </source>
</evidence>
<proteinExistence type="predicted"/>
<organism evidence="2 3">
    <name type="scientific">Weizmannia acidilactici</name>
    <dbReference type="NCBI Taxonomy" id="2607726"/>
    <lineage>
        <taxon>Bacteria</taxon>
        <taxon>Bacillati</taxon>
        <taxon>Bacillota</taxon>
        <taxon>Bacilli</taxon>
        <taxon>Bacillales</taxon>
        <taxon>Bacillaceae</taxon>
        <taxon>Heyndrickxia</taxon>
    </lineage>
</organism>
<keyword evidence="1" id="KW-0812">Transmembrane</keyword>